<protein>
    <submittedName>
        <fullName evidence="2">(rape) hypothetical protein</fullName>
    </submittedName>
</protein>
<keyword evidence="1" id="KW-0812">Transmembrane</keyword>
<dbReference type="AlphaFoldDB" id="A0A816XEB2"/>
<organism evidence="2">
    <name type="scientific">Brassica napus</name>
    <name type="common">Rape</name>
    <dbReference type="NCBI Taxonomy" id="3708"/>
    <lineage>
        <taxon>Eukaryota</taxon>
        <taxon>Viridiplantae</taxon>
        <taxon>Streptophyta</taxon>
        <taxon>Embryophyta</taxon>
        <taxon>Tracheophyta</taxon>
        <taxon>Spermatophyta</taxon>
        <taxon>Magnoliopsida</taxon>
        <taxon>eudicotyledons</taxon>
        <taxon>Gunneridae</taxon>
        <taxon>Pentapetalae</taxon>
        <taxon>rosids</taxon>
        <taxon>malvids</taxon>
        <taxon>Brassicales</taxon>
        <taxon>Brassicaceae</taxon>
        <taxon>Brassiceae</taxon>
        <taxon>Brassica</taxon>
    </lineage>
</organism>
<dbReference type="Proteomes" id="UP001295469">
    <property type="component" value="Chromosome A02"/>
</dbReference>
<name>A0A816XEB2_BRANA</name>
<keyword evidence="1" id="KW-0472">Membrane</keyword>
<evidence type="ECO:0000256" key="1">
    <source>
        <dbReference type="SAM" id="Phobius"/>
    </source>
</evidence>
<dbReference type="EMBL" id="HG994356">
    <property type="protein sequence ID" value="CAF2145145.1"/>
    <property type="molecule type" value="Genomic_DNA"/>
</dbReference>
<reference evidence="2" key="1">
    <citation type="submission" date="2021-01" db="EMBL/GenBank/DDBJ databases">
        <authorList>
            <consortium name="Genoscope - CEA"/>
            <person name="William W."/>
        </authorList>
    </citation>
    <scope>NUCLEOTIDE SEQUENCE</scope>
</reference>
<sequence length="48" mass="5618">MQGRWECSISISSLTLFTFKMVWLQFSVISTLTELLVVYLMNKQTKSK</sequence>
<proteinExistence type="predicted"/>
<keyword evidence="1" id="KW-1133">Transmembrane helix</keyword>
<feature type="transmembrane region" description="Helical" evidence="1">
    <location>
        <begin position="22"/>
        <end position="41"/>
    </location>
</feature>
<evidence type="ECO:0000313" key="2">
    <source>
        <dbReference type="EMBL" id="CAF2145145.1"/>
    </source>
</evidence>
<gene>
    <name evidence="2" type="ORF">DARMORV10_A02P42730.1</name>
</gene>
<accession>A0A816XEB2</accession>